<organism evidence="1 2">
    <name type="scientific">Kingdonia uniflora</name>
    <dbReference type="NCBI Taxonomy" id="39325"/>
    <lineage>
        <taxon>Eukaryota</taxon>
        <taxon>Viridiplantae</taxon>
        <taxon>Streptophyta</taxon>
        <taxon>Embryophyta</taxon>
        <taxon>Tracheophyta</taxon>
        <taxon>Spermatophyta</taxon>
        <taxon>Magnoliopsida</taxon>
        <taxon>Ranunculales</taxon>
        <taxon>Circaeasteraceae</taxon>
        <taxon>Kingdonia</taxon>
    </lineage>
</organism>
<dbReference type="Proteomes" id="UP000541444">
    <property type="component" value="Unassembled WGS sequence"/>
</dbReference>
<gene>
    <name evidence="1" type="ORF">GIB67_009912</name>
</gene>
<dbReference type="PRINTS" id="PR00111">
    <property type="entry name" value="ABHYDROLASE"/>
</dbReference>
<dbReference type="EMBL" id="JACGCM010002657">
    <property type="protein sequence ID" value="KAF6137436.1"/>
    <property type="molecule type" value="Genomic_DNA"/>
</dbReference>
<proteinExistence type="predicted"/>
<reference evidence="1 2" key="1">
    <citation type="journal article" date="2020" name="IScience">
        <title>Genome Sequencing of the Endangered Kingdonia uniflora (Circaeasteraceae, Ranunculales) Reveals Potential Mechanisms of Evolutionary Specialization.</title>
        <authorList>
            <person name="Sun Y."/>
            <person name="Deng T."/>
            <person name="Zhang A."/>
            <person name="Moore M.J."/>
            <person name="Landis J.B."/>
            <person name="Lin N."/>
            <person name="Zhang H."/>
            <person name="Zhang X."/>
            <person name="Huang J."/>
            <person name="Zhang X."/>
            <person name="Sun H."/>
            <person name="Wang H."/>
        </authorList>
    </citation>
    <scope>NUCLEOTIDE SEQUENCE [LARGE SCALE GENOMIC DNA]</scope>
    <source>
        <strain evidence="1">TB1705</strain>
        <tissue evidence="1">Leaf</tissue>
    </source>
</reference>
<dbReference type="Gene3D" id="3.40.50.1820">
    <property type="entry name" value="alpha/beta hydrolase"/>
    <property type="match status" value="1"/>
</dbReference>
<protein>
    <submittedName>
        <fullName evidence="1">Uncharacterized protein</fullName>
    </submittedName>
</protein>
<dbReference type="SUPFAM" id="SSF53474">
    <property type="entry name" value="alpha/beta-Hydrolases"/>
    <property type="match status" value="1"/>
</dbReference>
<evidence type="ECO:0000313" key="2">
    <source>
        <dbReference type="Proteomes" id="UP000541444"/>
    </source>
</evidence>
<dbReference type="AlphaFoldDB" id="A0A7J7L490"/>
<comment type="caution">
    <text evidence="1">The sequence shown here is derived from an EMBL/GenBank/DDBJ whole genome shotgun (WGS) entry which is preliminary data.</text>
</comment>
<accession>A0A7J7L490</accession>
<keyword evidence="2" id="KW-1185">Reference proteome</keyword>
<sequence>MILVGPSLGAAVAIDFAFSHPEAVSKIVLIDASFYTEGTRKLSTLPRAVAYAGVGRLHCLLPWWEDATVNFMAAGDSSSPDGARVRNCIMNDMYGKTIAYKRIQLSGVAPEEFYRVLVDVVIFDDV</sequence>
<name>A0A7J7L490_9MAGN</name>
<dbReference type="InterPro" id="IPR000073">
    <property type="entry name" value="AB_hydrolase_1"/>
</dbReference>
<dbReference type="PANTHER" id="PTHR43689">
    <property type="entry name" value="HYDROLASE"/>
    <property type="match status" value="1"/>
</dbReference>
<evidence type="ECO:0000313" key="1">
    <source>
        <dbReference type="EMBL" id="KAF6137436.1"/>
    </source>
</evidence>
<dbReference type="InterPro" id="IPR029058">
    <property type="entry name" value="AB_hydrolase_fold"/>
</dbReference>
<dbReference type="PANTHER" id="PTHR43689:SF8">
    <property type="entry name" value="ALPHA_BETA-HYDROLASES SUPERFAMILY PROTEIN"/>
    <property type="match status" value="1"/>
</dbReference>
<dbReference type="OrthoDB" id="6431331at2759"/>